<dbReference type="Pfam" id="PF05648">
    <property type="entry name" value="PEX11"/>
    <property type="match status" value="1"/>
</dbReference>
<accession>A0A364L1D6</accession>
<dbReference type="PANTHER" id="PTHR12652:SF25">
    <property type="entry name" value="MICROBODY (PEROXISOME) PROLIFERATION PROTEIN PEROXIN 11C (EUROFUNG)"/>
    <property type="match status" value="1"/>
</dbReference>
<evidence type="ECO:0000256" key="4">
    <source>
        <dbReference type="ARBA" id="ARBA00046271"/>
    </source>
</evidence>
<organism evidence="6 7">
    <name type="scientific">Talaromyces amestolkiae</name>
    <dbReference type="NCBI Taxonomy" id="1196081"/>
    <lineage>
        <taxon>Eukaryota</taxon>
        <taxon>Fungi</taxon>
        <taxon>Dikarya</taxon>
        <taxon>Ascomycota</taxon>
        <taxon>Pezizomycotina</taxon>
        <taxon>Eurotiomycetes</taxon>
        <taxon>Eurotiomycetidae</taxon>
        <taxon>Eurotiales</taxon>
        <taxon>Trichocomaceae</taxon>
        <taxon>Talaromyces</taxon>
        <taxon>Talaromyces sect. Talaromyces</taxon>
    </lineage>
</organism>
<evidence type="ECO:0000256" key="5">
    <source>
        <dbReference type="SAM" id="MobiDB-lite"/>
    </source>
</evidence>
<name>A0A364L1D6_TALAM</name>
<dbReference type="OrthoDB" id="10005898at2759"/>
<dbReference type="AlphaFoldDB" id="A0A364L1D6"/>
<proteinExistence type="predicted"/>
<dbReference type="GO" id="GO:0016559">
    <property type="term" value="P:peroxisome fission"/>
    <property type="evidence" value="ECO:0007669"/>
    <property type="project" value="InterPro"/>
</dbReference>
<keyword evidence="7" id="KW-1185">Reference proteome</keyword>
<evidence type="ECO:0000313" key="6">
    <source>
        <dbReference type="EMBL" id="RAO69623.1"/>
    </source>
</evidence>
<dbReference type="RefSeq" id="XP_040734139.1">
    <property type="nucleotide sequence ID" value="XM_040878133.1"/>
</dbReference>
<keyword evidence="3" id="KW-0576">Peroxisome</keyword>
<gene>
    <name evidence="6" type="ORF">BHQ10_005635</name>
</gene>
<sequence>MSDQSESSEKPEGTFRGNAPKIVPRQKPVSDVVVSAVLKTDETVLRLNRLLSTKAGLDIVLANLNYTSHSLHYLLASTPLAKLRLAIRLWLLRRLGQDIPTVKIPASTNVSSVRPPLLAFSDLMSKTRFTLRLLGLVSMWAWGSSTYKSPPKDPVLRAVAYLEVLSMVVYQFLENVTYLASNGIAGDSLIKRTGGMGKWSIWSIRAWFAYVLLQFVKLSRESVLFSQKEQEEQRQVSTGEKSIAVADAELEAARQAEIRSWRKRLINNLAWAPLCAHWSFEKGLGVPPSTTGFISWLAGVWGTYDAWQATALP</sequence>
<feature type="region of interest" description="Disordered" evidence="5">
    <location>
        <begin position="1"/>
        <end position="22"/>
    </location>
</feature>
<evidence type="ECO:0000313" key="7">
    <source>
        <dbReference type="Proteomes" id="UP000249363"/>
    </source>
</evidence>
<evidence type="ECO:0000256" key="1">
    <source>
        <dbReference type="ARBA" id="ARBA00022593"/>
    </source>
</evidence>
<evidence type="ECO:0000256" key="2">
    <source>
        <dbReference type="ARBA" id="ARBA00023136"/>
    </source>
</evidence>
<dbReference type="GeneID" id="63794851"/>
<keyword evidence="1" id="KW-0962">Peroxisome biogenesis</keyword>
<protein>
    <submittedName>
        <fullName evidence="6">Uncharacterized protein</fullName>
    </submittedName>
</protein>
<evidence type="ECO:0000256" key="3">
    <source>
        <dbReference type="ARBA" id="ARBA00023140"/>
    </source>
</evidence>
<dbReference type="STRING" id="1196081.A0A364L1D6"/>
<dbReference type="PANTHER" id="PTHR12652">
    <property type="entry name" value="PEROXISOMAL BIOGENESIS FACTOR 11"/>
    <property type="match status" value="1"/>
</dbReference>
<dbReference type="InterPro" id="IPR008733">
    <property type="entry name" value="PEX11"/>
</dbReference>
<comment type="subcellular location">
    <subcellularLocation>
        <location evidence="4">Peroxisome membrane</location>
    </subcellularLocation>
</comment>
<dbReference type="Proteomes" id="UP000249363">
    <property type="component" value="Unassembled WGS sequence"/>
</dbReference>
<dbReference type="EMBL" id="MIKG01000010">
    <property type="protein sequence ID" value="RAO69623.1"/>
    <property type="molecule type" value="Genomic_DNA"/>
</dbReference>
<comment type="caution">
    <text evidence="6">The sequence shown here is derived from an EMBL/GenBank/DDBJ whole genome shotgun (WGS) entry which is preliminary data.</text>
</comment>
<keyword evidence="2" id="KW-0472">Membrane</keyword>
<dbReference type="GO" id="GO:0005778">
    <property type="term" value="C:peroxisomal membrane"/>
    <property type="evidence" value="ECO:0007669"/>
    <property type="project" value="UniProtKB-SubCell"/>
</dbReference>
<reference evidence="6 7" key="1">
    <citation type="journal article" date="2017" name="Biotechnol. Biofuels">
        <title>Differential beta-glucosidase expression as a function of carbon source availability in Talaromyces amestolkiae: a genomic and proteomic approach.</title>
        <authorList>
            <person name="de Eugenio L.I."/>
            <person name="Mendez-Liter J.A."/>
            <person name="Nieto-Dominguez M."/>
            <person name="Alonso L."/>
            <person name="Gil-Munoz J."/>
            <person name="Barriuso J."/>
            <person name="Prieto A."/>
            <person name="Martinez M.J."/>
        </authorList>
    </citation>
    <scope>NUCLEOTIDE SEQUENCE [LARGE SCALE GENOMIC DNA]</scope>
    <source>
        <strain evidence="6 7">CIB</strain>
    </source>
</reference>